<reference evidence="2 3" key="1">
    <citation type="submission" date="2021-04" db="EMBL/GenBank/DDBJ databases">
        <title>Characterization of the biosynthetic gene cluster of new lipopeptides with antitumor activity in the genome of the marine Streptomyces PHM034.</title>
        <authorList>
            <person name="Ceniceros A."/>
            <person name="Canedo L."/>
            <person name="Mendez C."/>
            <person name="Olano C."/>
            <person name="Schleissner C."/>
            <person name="Cuevas C."/>
            <person name="De La Calle F."/>
            <person name="Salas J.A."/>
        </authorList>
    </citation>
    <scope>NUCLEOTIDE SEQUENCE [LARGE SCALE GENOMIC DNA]</scope>
    <source>
        <strain evidence="2 3">PHM034</strain>
    </source>
</reference>
<gene>
    <name evidence="2" type="ORF">KEF29_13825</name>
</gene>
<keyword evidence="1" id="KW-0472">Membrane</keyword>
<accession>A0A941FE99</accession>
<keyword evidence="1" id="KW-1133">Transmembrane helix</keyword>
<keyword evidence="1" id="KW-0812">Transmembrane</keyword>
<keyword evidence="3" id="KW-1185">Reference proteome</keyword>
<comment type="caution">
    <text evidence="2">The sequence shown here is derived from an EMBL/GenBank/DDBJ whole genome shotgun (WGS) entry which is preliminary data.</text>
</comment>
<evidence type="ECO:0008006" key="4">
    <source>
        <dbReference type="Google" id="ProtNLM"/>
    </source>
</evidence>
<evidence type="ECO:0000313" key="2">
    <source>
        <dbReference type="EMBL" id="MBR8640030.1"/>
    </source>
</evidence>
<organism evidence="2 3">
    <name type="scientific">Streptomyces tuirus</name>
    <dbReference type="NCBI Taxonomy" id="68278"/>
    <lineage>
        <taxon>Bacteria</taxon>
        <taxon>Bacillati</taxon>
        <taxon>Actinomycetota</taxon>
        <taxon>Actinomycetes</taxon>
        <taxon>Kitasatosporales</taxon>
        <taxon>Streptomycetaceae</taxon>
        <taxon>Streptomyces</taxon>
    </lineage>
</organism>
<proteinExistence type="predicted"/>
<dbReference type="EMBL" id="JAGTPG010000002">
    <property type="protein sequence ID" value="MBR8640030.1"/>
    <property type="molecule type" value="Genomic_DNA"/>
</dbReference>
<name>A0A941FE99_9ACTN</name>
<protein>
    <recommendedName>
        <fullName evidence="4">Branched-chain amino acid ABC transporter permease</fullName>
    </recommendedName>
</protein>
<sequence length="50" mass="5449">MVGSLVIGVVAQMSTLWFPVDLQYAWALLVLIVVLLVRPQGILGRAERVG</sequence>
<feature type="transmembrane region" description="Helical" evidence="1">
    <location>
        <begin position="22"/>
        <end position="38"/>
    </location>
</feature>
<evidence type="ECO:0000313" key="3">
    <source>
        <dbReference type="Proteomes" id="UP000682308"/>
    </source>
</evidence>
<dbReference type="AlphaFoldDB" id="A0A941FE99"/>
<dbReference type="Proteomes" id="UP000682308">
    <property type="component" value="Unassembled WGS sequence"/>
</dbReference>
<evidence type="ECO:0000256" key="1">
    <source>
        <dbReference type="SAM" id="Phobius"/>
    </source>
</evidence>